<dbReference type="RefSeq" id="WP_144989255.1">
    <property type="nucleotide sequence ID" value="NZ_CP037920.1"/>
</dbReference>
<dbReference type="EMBL" id="CP037920">
    <property type="protein sequence ID" value="QDT99594.1"/>
    <property type="molecule type" value="Genomic_DNA"/>
</dbReference>
<evidence type="ECO:0000313" key="1">
    <source>
        <dbReference type="EMBL" id="QDT99594.1"/>
    </source>
</evidence>
<proteinExistence type="predicted"/>
<reference evidence="1 2" key="1">
    <citation type="submission" date="2019-03" db="EMBL/GenBank/DDBJ databases">
        <title>Deep-cultivation of Planctomycetes and their phenomic and genomic characterization uncovers novel biology.</title>
        <authorList>
            <person name="Wiegand S."/>
            <person name="Jogler M."/>
            <person name="Boedeker C."/>
            <person name="Pinto D."/>
            <person name="Vollmers J."/>
            <person name="Rivas-Marin E."/>
            <person name="Kohn T."/>
            <person name="Peeters S.H."/>
            <person name="Heuer A."/>
            <person name="Rast P."/>
            <person name="Oberbeckmann S."/>
            <person name="Bunk B."/>
            <person name="Jeske O."/>
            <person name="Meyerdierks A."/>
            <person name="Storesund J.E."/>
            <person name="Kallscheuer N."/>
            <person name="Luecker S."/>
            <person name="Lage O.M."/>
            <person name="Pohl T."/>
            <person name="Merkel B.J."/>
            <person name="Hornburger P."/>
            <person name="Mueller R.-W."/>
            <person name="Bruemmer F."/>
            <person name="Labrenz M."/>
            <person name="Spormann A.M."/>
            <person name="Op den Camp H."/>
            <person name="Overmann J."/>
            <person name="Amann R."/>
            <person name="Jetten M.S.M."/>
            <person name="Mascher T."/>
            <person name="Medema M.H."/>
            <person name="Devos D.P."/>
            <person name="Kaster A.-K."/>
            <person name="Ovreas L."/>
            <person name="Rohde M."/>
            <person name="Galperin M.Y."/>
            <person name="Jogler C."/>
        </authorList>
    </citation>
    <scope>NUCLEOTIDE SEQUENCE [LARGE SCALE GENOMIC DNA]</scope>
    <source>
        <strain evidence="1 2">V144</strain>
    </source>
</reference>
<sequence>MHDLQWTPDLESWTMMLNNDVFDELEIEVKTDGEADPPTPKQIAAVDMICSLTRADLKTIATLVKTWAEENMEEEDLEEMEAEDFELEIGGVVVPKLRDSEALYFIFTGDSEVDIEHGLGCVCKNGSQFAICDTDYAYMDYDWDAIKELEALFA</sequence>
<evidence type="ECO:0008006" key="3">
    <source>
        <dbReference type="Google" id="ProtNLM"/>
    </source>
</evidence>
<protein>
    <recommendedName>
        <fullName evidence="3">DUF2262 domain-containing protein</fullName>
    </recommendedName>
</protein>
<dbReference type="KEGG" id="gaw:V144x_51060"/>
<dbReference type="Proteomes" id="UP000318704">
    <property type="component" value="Chromosome"/>
</dbReference>
<organism evidence="1 2">
    <name type="scientific">Gimesia aquarii</name>
    <dbReference type="NCBI Taxonomy" id="2527964"/>
    <lineage>
        <taxon>Bacteria</taxon>
        <taxon>Pseudomonadati</taxon>
        <taxon>Planctomycetota</taxon>
        <taxon>Planctomycetia</taxon>
        <taxon>Planctomycetales</taxon>
        <taxon>Planctomycetaceae</taxon>
        <taxon>Gimesia</taxon>
    </lineage>
</organism>
<dbReference type="AlphaFoldDB" id="A0A517W2W6"/>
<evidence type="ECO:0000313" key="2">
    <source>
        <dbReference type="Proteomes" id="UP000318704"/>
    </source>
</evidence>
<name>A0A517W2W6_9PLAN</name>
<gene>
    <name evidence="1" type="ORF">V144x_51060</name>
</gene>
<accession>A0A517W2W6</accession>